<proteinExistence type="inferred from homology"/>
<dbReference type="PANTHER" id="PTHR46112">
    <property type="entry name" value="AMINOPEPTIDASE"/>
    <property type="match status" value="1"/>
</dbReference>
<dbReference type="OrthoDB" id="9761809at2"/>
<evidence type="ECO:0000259" key="6">
    <source>
        <dbReference type="Pfam" id="PF00557"/>
    </source>
</evidence>
<dbReference type="PANTHER" id="PTHR46112:SF3">
    <property type="entry name" value="AMINOPEPTIDASE YPDF"/>
    <property type="match status" value="1"/>
</dbReference>
<feature type="domain" description="Creatinase N-terminal" evidence="7">
    <location>
        <begin position="37"/>
        <end position="170"/>
    </location>
</feature>
<dbReference type="InterPro" id="IPR001131">
    <property type="entry name" value="Peptidase_M24B_aminopep-P_CS"/>
</dbReference>
<dbReference type="Gene3D" id="3.90.230.10">
    <property type="entry name" value="Creatinase/methionine aminopeptidase superfamily"/>
    <property type="match status" value="1"/>
</dbReference>
<sequence length="407" mass="44625">MTIGIGIGGSTAELELAKLADMTAGVKAVSLQEFNARIVQAQAIMQREGINAIYLNAGTNLYYFTGMRWGAGERLVGAILPAIGDVQFIAPRFEQDTINEFMVVKGPLHCWHEHENPAQLFGEVLAQLNVTTGVVGIDEATAFFMFNNIRHANPQFEYIDAKAVTAGCRQQKSDTEIALLQRAKDMTLEVHKAAARILRLDICTTEVEEFIHQAHKVVGAPKGSYFCIVLFGKASSFPHGVKDPQFLKQDDVVLIDTGCQLQGYNSDITRTYVFGEASNEVRAAWLSEKNAQQAAFDAAQINVPCQEVDAAARVSLEADGFGPGYDLPGLPHRTGHGIGLDIHEWPYLVGNDTTPLAKGMCFSNEPMLVIPGKFGIRLEDHFYMTDAGPKWFTQPSHSIDDPFGYQA</sequence>
<dbReference type="KEGG" id="mmaa:FR932_02515"/>
<reference evidence="8 9" key="1">
    <citation type="submission" date="2019-09" db="EMBL/GenBank/DDBJ databases">
        <title>Hybrid Assembly of the complete Genome of the Deep-Sea Bacterium Moritella marina from long Nanopore and Illumina reads.</title>
        <authorList>
            <person name="Magin S."/>
            <person name="Georgoulis A."/>
            <person name="Papadimitriou K."/>
            <person name="Iliakis G."/>
            <person name="Vorgias C.E."/>
        </authorList>
    </citation>
    <scope>NUCLEOTIDE SEQUENCE [LARGE SCALE GENOMIC DNA]</scope>
    <source>
        <strain evidence="8 9">MP-1</strain>
    </source>
</reference>
<dbReference type="AlphaFoldDB" id="A0A5J6WFK9"/>
<dbReference type="Gene3D" id="3.40.350.10">
    <property type="entry name" value="Creatinase/prolidase N-terminal domain"/>
    <property type="match status" value="1"/>
</dbReference>
<keyword evidence="3" id="KW-0378">Hydrolase</keyword>
<evidence type="ECO:0000313" key="8">
    <source>
        <dbReference type="EMBL" id="QFI36783.1"/>
    </source>
</evidence>
<comment type="similarity">
    <text evidence="5">Belongs to the peptidase M24B family.</text>
</comment>
<dbReference type="Pfam" id="PF00557">
    <property type="entry name" value="Peptidase_M24"/>
    <property type="match status" value="1"/>
</dbReference>
<dbReference type="EMBL" id="CP044399">
    <property type="protein sequence ID" value="QFI36783.1"/>
    <property type="molecule type" value="Genomic_DNA"/>
</dbReference>
<evidence type="ECO:0000256" key="5">
    <source>
        <dbReference type="RuleBase" id="RU000590"/>
    </source>
</evidence>
<dbReference type="PROSITE" id="PS00491">
    <property type="entry name" value="PROLINE_PEPTIDASE"/>
    <property type="match status" value="1"/>
</dbReference>
<keyword evidence="2 5" id="KW-0479">Metal-binding</keyword>
<evidence type="ECO:0000256" key="3">
    <source>
        <dbReference type="ARBA" id="ARBA00022801"/>
    </source>
</evidence>
<dbReference type="GO" id="GO:0046872">
    <property type="term" value="F:metal ion binding"/>
    <property type="evidence" value="ECO:0007669"/>
    <property type="project" value="UniProtKB-KW"/>
</dbReference>
<keyword evidence="4" id="KW-0482">Metalloprotease</keyword>
<feature type="domain" description="Peptidase M24" evidence="6">
    <location>
        <begin position="179"/>
        <end position="386"/>
    </location>
</feature>
<dbReference type="SUPFAM" id="SSF55920">
    <property type="entry name" value="Creatinase/aminopeptidase"/>
    <property type="match status" value="1"/>
</dbReference>
<dbReference type="InterPro" id="IPR050659">
    <property type="entry name" value="Peptidase_M24B"/>
</dbReference>
<evidence type="ECO:0000256" key="1">
    <source>
        <dbReference type="ARBA" id="ARBA00022670"/>
    </source>
</evidence>
<dbReference type="InterPro" id="IPR036005">
    <property type="entry name" value="Creatinase/aminopeptidase-like"/>
</dbReference>
<keyword evidence="8" id="KW-0031">Aminopeptidase</keyword>
<evidence type="ECO:0000259" key="7">
    <source>
        <dbReference type="Pfam" id="PF01321"/>
    </source>
</evidence>
<keyword evidence="1" id="KW-0645">Protease</keyword>
<protein>
    <submittedName>
        <fullName evidence="8">Aminopeptidase P family protein</fullName>
    </submittedName>
</protein>
<dbReference type="GO" id="GO:0008237">
    <property type="term" value="F:metallopeptidase activity"/>
    <property type="evidence" value="ECO:0007669"/>
    <property type="project" value="UniProtKB-KW"/>
</dbReference>
<evidence type="ECO:0000256" key="2">
    <source>
        <dbReference type="ARBA" id="ARBA00022723"/>
    </source>
</evidence>
<keyword evidence="9" id="KW-1185">Reference proteome</keyword>
<organism evidence="8 9">
    <name type="scientific">Moritella marina ATCC 15381</name>
    <dbReference type="NCBI Taxonomy" id="1202962"/>
    <lineage>
        <taxon>Bacteria</taxon>
        <taxon>Pseudomonadati</taxon>
        <taxon>Pseudomonadota</taxon>
        <taxon>Gammaproteobacteria</taxon>
        <taxon>Alteromonadales</taxon>
        <taxon>Moritellaceae</taxon>
        <taxon>Moritella</taxon>
    </lineage>
</organism>
<dbReference type="InterPro" id="IPR029149">
    <property type="entry name" value="Creatin/AminoP/Spt16_N"/>
</dbReference>
<dbReference type="InterPro" id="IPR000994">
    <property type="entry name" value="Pept_M24"/>
</dbReference>
<dbReference type="GO" id="GO:0004177">
    <property type="term" value="F:aminopeptidase activity"/>
    <property type="evidence" value="ECO:0007669"/>
    <property type="project" value="UniProtKB-KW"/>
</dbReference>
<name>A0A5J6WFK9_MORMI</name>
<evidence type="ECO:0000313" key="9">
    <source>
        <dbReference type="Proteomes" id="UP000327424"/>
    </source>
</evidence>
<dbReference type="Proteomes" id="UP000327424">
    <property type="component" value="Chromosome"/>
</dbReference>
<evidence type="ECO:0000256" key="4">
    <source>
        <dbReference type="ARBA" id="ARBA00023049"/>
    </source>
</evidence>
<dbReference type="GO" id="GO:0006508">
    <property type="term" value="P:proteolysis"/>
    <property type="evidence" value="ECO:0007669"/>
    <property type="project" value="UniProtKB-KW"/>
</dbReference>
<accession>A0A5J6WFK9</accession>
<gene>
    <name evidence="8" type="ORF">FR932_02515</name>
</gene>
<dbReference type="SUPFAM" id="SSF53092">
    <property type="entry name" value="Creatinase/prolidase N-terminal domain"/>
    <property type="match status" value="1"/>
</dbReference>
<dbReference type="Pfam" id="PF01321">
    <property type="entry name" value="Creatinase_N"/>
    <property type="match status" value="1"/>
</dbReference>
<dbReference type="InterPro" id="IPR000587">
    <property type="entry name" value="Creatinase_N"/>
</dbReference>